<evidence type="ECO:0000313" key="3">
    <source>
        <dbReference type="Proteomes" id="UP000265515"/>
    </source>
</evidence>
<feature type="compositionally biased region" description="Basic and acidic residues" evidence="1">
    <location>
        <begin position="40"/>
        <end position="67"/>
    </location>
</feature>
<dbReference type="STRING" id="69332.A0A388KQC6"/>
<dbReference type="Gramene" id="GBG72254">
    <property type="protein sequence ID" value="GBG72254"/>
    <property type="gene ID" value="CBR_g11184"/>
</dbReference>
<name>A0A388KQC6_CHABU</name>
<comment type="caution">
    <text evidence="2">The sequence shown here is derived from an EMBL/GenBank/DDBJ whole genome shotgun (WGS) entry which is preliminary data.</text>
</comment>
<accession>A0A388KQC6</accession>
<sequence>MRQAKSRLPEDDGDSDGDEPLDLLDASRARKALMAGSHASQKETQEQDDVKYAPDGRMVIDEKEDRKEKKRKRGDVAGEGSDGDEDGASRGGKSSSKWGKKSSKDRAGKHGKKKRAHTGEEYKPQRGAGGDAKGNKKVEPYAYWPLDRKLLNRREGKRVAARKGMAGVMKVKKGKTGMAKRQKIGRK</sequence>
<dbReference type="AlphaFoldDB" id="A0A388KQC6"/>
<feature type="region of interest" description="Disordered" evidence="1">
    <location>
        <begin position="1"/>
        <end position="137"/>
    </location>
</feature>
<gene>
    <name evidence="2" type="ORF">CBR_g11184</name>
</gene>
<feature type="region of interest" description="Disordered" evidence="1">
    <location>
        <begin position="155"/>
        <end position="187"/>
    </location>
</feature>
<dbReference type="InterPro" id="IPR052087">
    <property type="entry name" value="RRP12"/>
</dbReference>
<evidence type="ECO:0000256" key="1">
    <source>
        <dbReference type="SAM" id="MobiDB-lite"/>
    </source>
</evidence>
<dbReference type="OMA" id="TGMAKRQ"/>
<reference evidence="2 3" key="1">
    <citation type="journal article" date="2018" name="Cell">
        <title>The Chara Genome: Secondary Complexity and Implications for Plant Terrestrialization.</title>
        <authorList>
            <person name="Nishiyama T."/>
            <person name="Sakayama H."/>
            <person name="Vries J.D."/>
            <person name="Buschmann H."/>
            <person name="Saint-Marcoux D."/>
            <person name="Ullrich K.K."/>
            <person name="Haas F.B."/>
            <person name="Vanderstraeten L."/>
            <person name="Becker D."/>
            <person name="Lang D."/>
            <person name="Vosolsobe S."/>
            <person name="Rombauts S."/>
            <person name="Wilhelmsson P.K.I."/>
            <person name="Janitza P."/>
            <person name="Kern R."/>
            <person name="Heyl A."/>
            <person name="Rumpler F."/>
            <person name="Villalobos L.I.A.C."/>
            <person name="Clay J.M."/>
            <person name="Skokan R."/>
            <person name="Toyoda A."/>
            <person name="Suzuki Y."/>
            <person name="Kagoshima H."/>
            <person name="Schijlen E."/>
            <person name="Tajeshwar N."/>
            <person name="Catarino B."/>
            <person name="Hetherington A.J."/>
            <person name="Saltykova A."/>
            <person name="Bonnot C."/>
            <person name="Breuninger H."/>
            <person name="Symeonidi A."/>
            <person name="Radhakrishnan G.V."/>
            <person name="Van Nieuwerburgh F."/>
            <person name="Deforce D."/>
            <person name="Chang C."/>
            <person name="Karol K.G."/>
            <person name="Hedrich R."/>
            <person name="Ulvskov P."/>
            <person name="Glockner G."/>
            <person name="Delwiche C.F."/>
            <person name="Petrasek J."/>
            <person name="Van de Peer Y."/>
            <person name="Friml J."/>
            <person name="Beilby M."/>
            <person name="Dolan L."/>
            <person name="Kohara Y."/>
            <person name="Sugano S."/>
            <person name="Fujiyama A."/>
            <person name="Delaux P.-M."/>
            <person name="Quint M."/>
            <person name="TheiBen G."/>
            <person name="Hagemann M."/>
            <person name="Harholt J."/>
            <person name="Dunand C."/>
            <person name="Zachgo S."/>
            <person name="Langdale J."/>
            <person name="Maumus F."/>
            <person name="Straeten D.V.D."/>
            <person name="Gould S.B."/>
            <person name="Rensing S.A."/>
        </authorList>
    </citation>
    <scope>NUCLEOTIDE SEQUENCE [LARGE SCALE GENOMIC DNA]</scope>
    <source>
        <strain evidence="2 3">S276</strain>
    </source>
</reference>
<organism evidence="2 3">
    <name type="scientific">Chara braunii</name>
    <name type="common">Braun's stonewort</name>
    <dbReference type="NCBI Taxonomy" id="69332"/>
    <lineage>
        <taxon>Eukaryota</taxon>
        <taxon>Viridiplantae</taxon>
        <taxon>Streptophyta</taxon>
        <taxon>Charophyceae</taxon>
        <taxon>Charales</taxon>
        <taxon>Characeae</taxon>
        <taxon>Chara</taxon>
    </lineage>
</organism>
<dbReference type="PANTHER" id="PTHR48287:SF1">
    <property type="entry name" value="ARM REPEAT SUPERFAMILY PROTEIN"/>
    <property type="match status" value="1"/>
</dbReference>
<dbReference type="EMBL" id="BFEA01000161">
    <property type="protein sequence ID" value="GBG72254.1"/>
    <property type="molecule type" value="Genomic_DNA"/>
</dbReference>
<evidence type="ECO:0000313" key="2">
    <source>
        <dbReference type="EMBL" id="GBG72254.1"/>
    </source>
</evidence>
<dbReference type="Proteomes" id="UP000265515">
    <property type="component" value="Unassembled WGS sequence"/>
</dbReference>
<protein>
    <submittedName>
        <fullName evidence="2">Uncharacterized protein</fullName>
    </submittedName>
</protein>
<keyword evidence="3" id="KW-1185">Reference proteome</keyword>
<feature type="compositionally biased region" description="Basic residues" evidence="1">
    <location>
        <begin position="170"/>
        <end position="187"/>
    </location>
</feature>
<dbReference type="OrthoDB" id="2192888at2759"/>
<proteinExistence type="predicted"/>
<feature type="compositionally biased region" description="Acidic residues" evidence="1">
    <location>
        <begin position="11"/>
        <end position="22"/>
    </location>
</feature>
<dbReference type="PANTHER" id="PTHR48287">
    <property type="entry name" value="ARM REPEAT SUPERFAMILY PROTEIN"/>
    <property type="match status" value="1"/>
</dbReference>